<keyword evidence="3" id="KW-1185">Reference proteome</keyword>
<evidence type="ECO:0008006" key="4">
    <source>
        <dbReference type="Google" id="ProtNLM"/>
    </source>
</evidence>
<evidence type="ECO:0000256" key="1">
    <source>
        <dbReference type="SAM" id="SignalP"/>
    </source>
</evidence>
<accession>A0ABY5S976</accession>
<protein>
    <recommendedName>
        <fullName evidence="4">WG repeat-containing protein</fullName>
    </recommendedName>
</protein>
<proteinExistence type="predicted"/>
<reference evidence="2" key="1">
    <citation type="submission" date="2022-01" db="EMBL/GenBank/DDBJ databases">
        <title>Paenibacillus spongiae sp. nov., isolated from marine sponge.</title>
        <authorList>
            <person name="Li Z."/>
            <person name="Zhang M."/>
        </authorList>
    </citation>
    <scope>NUCLEOTIDE SEQUENCE</scope>
    <source>
        <strain evidence="2">PHS-Z3</strain>
    </source>
</reference>
<evidence type="ECO:0000313" key="2">
    <source>
        <dbReference type="EMBL" id="UVI30068.1"/>
    </source>
</evidence>
<evidence type="ECO:0000313" key="3">
    <source>
        <dbReference type="Proteomes" id="UP001057877"/>
    </source>
</evidence>
<gene>
    <name evidence="2" type="ORF">L1F29_32615</name>
</gene>
<dbReference type="Proteomes" id="UP001057877">
    <property type="component" value="Chromosome"/>
</dbReference>
<dbReference type="RefSeq" id="WP_258386138.1">
    <property type="nucleotide sequence ID" value="NZ_CP091430.1"/>
</dbReference>
<feature type="chain" id="PRO_5045504329" description="WG repeat-containing protein" evidence="1">
    <location>
        <begin position="27"/>
        <end position="226"/>
    </location>
</feature>
<keyword evidence="1" id="KW-0732">Signal</keyword>
<sequence>MIKSTIRLIIFAALAAIIAIPMTVYAAGAEETPVSNPPETKSLSFSLLTEGSFAALQVGNVVHVYNENGQLFETQGADRAGTLKDLFVLPYGAEQIPFVLVHNEKNGYLVFSDLWPKFAKGKEKDEKEAYYSGRVFTAAQTKIWSKTRHHMAMQQNGEAVAYVANDFDNLKKGYHEAIRVKGKLRGLVLYDCCPYLVVENEKQELIVYHAGASGPEIAGQIDFNNS</sequence>
<dbReference type="EMBL" id="CP091430">
    <property type="protein sequence ID" value="UVI30068.1"/>
    <property type="molecule type" value="Genomic_DNA"/>
</dbReference>
<organism evidence="2 3">
    <name type="scientific">Paenibacillus spongiae</name>
    <dbReference type="NCBI Taxonomy" id="2909671"/>
    <lineage>
        <taxon>Bacteria</taxon>
        <taxon>Bacillati</taxon>
        <taxon>Bacillota</taxon>
        <taxon>Bacilli</taxon>
        <taxon>Bacillales</taxon>
        <taxon>Paenibacillaceae</taxon>
        <taxon>Paenibacillus</taxon>
    </lineage>
</organism>
<feature type="signal peptide" evidence="1">
    <location>
        <begin position="1"/>
        <end position="26"/>
    </location>
</feature>
<name>A0ABY5S976_9BACL</name>